<dbReference type="Gene3D" id="3.40.190.10">
    <property type="entry name" value="Periplasmic binding protein-like II"/>
    <property type="match status" value="2"/>
</dbReference>
<organism evidence="3 4">
    <name type="scientific">Paenibacillus piri</name>
    <dbReference type="NCBI Taxonomy" id="2547395"/>
    <lineage>
        <taxon>Bacteria</taxon>
        <taxon>Bacillati</taxon>
        <taxon>Bacillota</taxon>
        <taxon>Bacilli</taxon>
        <taxon>Bacillales</taxon>
        <taxon>Paenibacillaceae</taxon>
        <taxon>Paenibacillus</taxon>
    </lineage>
</organism>
<protein>
    <submittedName>
        <fullName evidence="3">Extracellular solute-binding protein</fullName>
    </submittedName>
</protein>
<evidence type="ECO:0000256" key="1">
    <source>
        <dbReference type="SAM" id="SignalP"/>
    </source>
</evidence>
<dbReference type="Pfam" id="PF01547">
    <property type="entry name" value="SBP_bac_1"/>
    <property type="match status" value="1"/>
</dbReference>
<dbReference type="InterPro" id="IPR022627">
    <property type="entry name" value="DUF3502"/>
</dbReference>
<proteinExistence type="predicted"/>
<comment type="caution">
    <text evidence="3">The sequence shown here is derived from an EMBL/GenBank/DDBJ whole genome shotgun (WGS) entry which is preliminary data.</text>
</comment>
<dbReference type="SUPFAM" id="SSF53850">
    <property type="entry name" value="Periplasmic binding protein-like II"/>
    <property type="match status" value="1"/>
</dbReference>
<evidence type="ECO:0000313" key="4">
    <source>
        <dbReference type="Proteomes" id="UP000295636"/>
    </source>
</evidence>
<dbReference type="InterPro" id="IPR050490">
    <property type="entry name" value="Bact_solute-bd_prot1"/>
</dbReference>
<evidence type="ECO:0000259" key="2">
    <source>
        <dbReference type="Pfam" id="PF12010"/>
    </source>
</evidence>
<feature type="domain" description="DUF3502" evidence="2">
    <location>
        <begin position="425"/>
        <end position="491"/>
    </location>
</feature>
<sequence>MLKRIVNIGIGTVLLLTAAGCAAGTGTETGGVKDEKPVTLKFWLRQDATKAMEEVFAEAQKRLNADGLNYKLDFVYVNPADYPQKLSVALAAGEEIDMVWDSPRRGMMERIAAGNYESLEKLLNQHGQNILNVRPKEMWDANKFNGNIYGIPLGNAHFLGRGVYVRKDIREKLGIAPINTYDDWIKFLYAVKEHEKGTVPLTPSFGAMHRFLIDENIRAIPFTGNNLVFYFKGNDGKVHNLFEEPDQRIIDAFNEYRKYYLDGIINPDSVSVDGLQLFLAGKSASLTREDFMLVPAHLSELQKNVPGADIEYVTFIDSNRPKITDFLQWNFISIPITSKHKEEAVKFLNWANVKENYDLLAYGIKGQHWEAVGDDKYTSNGKYGWFPYAWIWNPVQERVLDNQPENVKKMIYWARDAKNFIPDITTGFTFDTAPVANELAQFNSLTTTYIRPFDFGAISFEEKFPEFKKKAGPAAKAIQQEMQRQIDEYLKNKK</sequence>
<dbReference type="PANTHER" id="PTHR43649">
    <property type="entry name" value="ARABINOSE-BINDING PROTEIN-RELATED"/>
    <property type="match status" value="1"/>
</dbReference>
<dbReference type="Proteomes" id="UP000295636">
    <property type="component" value="Unassembled WGS sequence"/>
</dbReference>
<dbReference type="InterPro" id="IPR006059">
    <property type="entry name" value="SBP"/>
</dbReference>
<gene>
    <name evidence="3" type="ORF">E1757_31780</name>
</gene>
<dbReference type="EMBL" id="SMRT01000025">
    <property type="protein sequence ID" value="TDF91714.1"/>
    <property type="molecule type" value="Genomic_DNA"/>
</dbReference>
<name>A0A4V2ZS36_9BACL</name>
<dbReference type="PANTHER" id="PTHR43649:SF12">
    <property type="entry name" value="DIACETYLCHITOBIOSE BINDING PROTEIN DASA"/>
    <property type="match status" value="1"/>
</dbReference>
<accession>A0A4V2ZS36</accession>
<evidence type="ECO:0000313" key="3">
    <source>
        <dbReference type="EMBL" id="TDF91714.1"/>
    </source>
</evidence>
<feature type="chain" id="PRO_5039354698" evidence="1">
    <location>
        <begin position="23"/>
        <end position="494"/>
    </location>
</feature>
<dbReference type="RefSeq" id="WP_133235867.1">
    <property type="nucleotide sequence ID" value="NZ_SMRT01000025.1"/>
</dbReference>
<feature type="signal peptide" evidence="1">
    <location>
        <begin position="1"/>
        <end position="22"/>
    </location>
</feature>
<dbReference type="AlphaFoldDB" id="A0A4V2ZS36"/>
<dbReference type="OrthoDB" id="4349943at2"/>
<reference evidence="3 4" key="1">
    <citation type="submission" date="2019-03" db="EMBL/GenBank/DDBJ databases">
        <title>This is whole genome sequence of Paenibacillus sp MS74 strain.</title>
        <authorList>
            <person name="Trinh H.N."/>
        </authorList>
    </citation>
    <scope>NUCLEOTIDE SEQUENCE [LARGE SCALE GENOMIC DNA]</scope>
    <source>
        <strain evidence="3 4">MS74</strain>
    </source>
</reference>
<dbReference type="PROSITE" id="PS51257">
    <property type="entry name" value="PROKAR_LIPOPROTEIN"/>
    <property type="match status" value="1"/>
</dbReference>
<keyword evidence="4" id="KW-1185">Reference proteome</keyword>
<dbReference type="Pfam" id="PF12010">
    <property type="entry name" value="DUF3502"/>
    <property type="match status" value="1"/>
</dbReference>
<keyword evidence="1" id="KW-0732">Signal</keyword>